<dbReference type="Proteomes" id="UP000676336">
    <property type="component" value="Unassembled WGS sequence"/>
</dbReference>
<evidence type="ECO:0000256" key="1">
    <source>
        <dbReference type="SAM" id="MobiDB-lite"/>
    </source>
</evidence>
<feature type="compositionally biased region" description="Polar residues" evidence="1">
    <location>
        <begin position="26"/>
        <end position="39"/>
    </location>
</feature>
<feature type="compositionally biased region" description="Low complexity" evidence="1">
    <location>
        <begin position="1"/>
        <end position="25"/>
    </location>
</feature>
<dbReference type="EMBL" id="CAJOBI010221383">
    <property type="protein sequence ID" value="CAF5042323.1"/>
    <property type="molecule type" value="Genomic_DNA"/>
</dbReference>
<evidence type="ECO:0000313" key="2">
    <source>
        <dbReference type="EMBL" id="CAF5042323.1"/>
    </source>
</evidence>
<gene>
    <name evidence="2" type="ORF">SMN809_LOCUS58702</name>
</gene>
<accession>A0A8S3EB78</accession>
<protein>
    <submittedName>
        <fullName evidence="2">Uncharacterized protein</fullName>
    </submittedName>
</protein>
<sequence length="55" mass="6029">MSHETNGGLDESLDNNNNNNNSNENQSPPMSFINSTGSNRHSRIGLPTLDEEQCP</sequence>
<organism evidence="2 3">
    <name type="scientific">Rotaria magnacalcarata</name>
    <dbReference type="NCBI Taxonomy" id="392030"/>
    <lineage>
        <taxon>Eukaryota</taxon>
        <taxon>Metazoa</taxon>
        <taxon>Spiralia</taxon>
        <taxon>Gnathifera</taxon>
        <taxon>Rotifera</taxon>
        <taxon>Eurotatoria</taxon>
        <taxon>Bdelloidea</taxon>
        <taxon>Philodinida</taxon>
        <taxon>Philodinidae</taxon>
        <taxon>Rotaria</taxon>
    </lineage>
</organism>
<evidence type="ECO:0000313" key="3">
    <source>
        <dbReference type="Proteomes" id="UP000676336"/>
    </source>
</evidence>
<name>A0A8S3EB78_9BILA</name>
<dbReference type="AlphaFoldDB" id="A0A8S3EB78"/>
<proteinExistence type="predicted"/>
<feature type="region of interest" description="Disordered" evidence="1">
    <location>
        <begin position="1"/>
        <end position="55"/>
    </location>
</feature>
<reference evidence="2" key="1">
    <citation type="submission" date="2021-02" db="EMBL/GenBank/DDBJ databases">
        <authorList>
            <person name="Nowell W R."/>
        </authorList>
    </citation>
    <scope>NUCLEOTIDE SEQUENCE</scope>
</reference>
<feature type="non-terminal residue" evidence="2">
    <location>
        <position position="55"/>
    </location>
</feature>
<comment type="caution">
    <text evidence="2">The sequence shown here is derived from an EMBL/GenBank/DDBJ whole genome shotgun (WGS) entry which is preliminary data.</text>
</comment>